<comment type="caution">
    <text evidence="1">The sequence shown here is derived from an EMBL/GenBank/DDBJ whole genome shotgun (WGS) entry which is preliminary data.</text>
</comment>
<organism evidence="1 2">
    <name type="scientific">Pistacia integerrima</name>
    <dbReference type="NCBI Taxonomy" id="434235"/>
    <lineage>
        <taxon>Eukaryota</taxon>
        <taxon>Viridiplantae</taxon>
        <taxon>Streptophyta</taxon>
        <taxon>Embryophyta</taxon>
        <taxon>Tracheophyta</taxon>
        <taxon>Spermatophyta</taxon>
        <taxon>Magnoliopsida</taxon>
        <taxon>eudicotyledons</taxon>
        <taxon>Gunneridae</taxon>
        <taxon>Pentapetalae</taxon>
        <taxon>rosids</taxon>
        <taxon>malvids</taxon>
        <taxon>Sapindales</taxon>
        <taxon>Anacardiaceae</taxon>
        <taxon>Pistacia</taxon>
    </lineage>
</organism>
<accession>A0ACC0XZH0</accession>
<sequence length="129" mass="14610">MAFGADQFDGKNSEESKSKSSFFNWWYFSLSIAIMLSLVVVVYIQDNINWILGFGVPCAVMVASLVIFLVGTKTYRFNVKRNEKNPFGRISRVFVAAAKNWKTSSLVMGSEDHEARAILPQQNNSQQFK</sequence>
<proteinExistence type="predicted"/>
<dbReference type="EMBL" id="CM047745">
    <property type="protein sequence ID" value="KAJ0026259.1"/>
    <property type="molecule type" value="Genomic_DNA"/>
</dbReference>
<name>A0ACC0XZH0_9ROSI</name>
<protein>
    <submittedName>
        <fullName evidence="1">Uncharacterized protein</fullName>
    </submittedName>
</protein>
<dbReference type="Proteomes" id="UP001163603">
    <property type="component" value="Chromosome 10"/>
</dbReference>
<reference evidence="2" key="1">
    <citation type="journal article" date="2023" name="G3 (Bethesda)">
        <title>Genome assembly and association tests identify interacting loci associated with vigor, precocity, and sex in interspecific pistachio rootstocks.</title>
        <authorList>
            <person name="Palmer W."/>
            <person name="Jacygrad E."/>
            <person name="Sagayaradj S."/>
            <person name="Cavanaugh K."/>
            <person name="Han R."/>
            <person name="Bertier L."/>
            <person name="Beede B."/>
            <person name="Kafkas S."/>
            <person name="Golino D."/>
            <person name="Preece J."/>
            <person name="Michelmore R."/>
        </authorList>
    </citation>
    <scope>NUCLEOTIDE SEQUENCE [LARGE SCALE GENOMIC DNA]</scope>
</reference>
<evidence type="ECO:0000313" key="2">
    <source>
        <dbReference type="Proteomes" id="UP001163603"/>
    </source>
</evidence>
<gene>
    <name evidence="1" type="ORF">Pint_07010</name>
</gene>
<keyword evidence="2" id="KW-1185">Reference proteome</keyword>
<evidence type="ECO:0000313" key="1">
    <source>
        <dbReference type="EMBL" id="KAJ0026259.1"/>
    </source>
</evidence>